<sequence length="664" mass="72613">MVRMTHAESAPPPNADRWERVDFSPAGMTAPERTEDTAEALAWMVYAAGAQQGQSYLYWVQLKAIGEYLDIALAEVAEAVSDGQDQRTLFDPYTVTIAEIGALFAVPQRRASQLLAQAESASQRLSKTAELLRKGSISPEIFTTVVDRTDIVVDRELIDAIDDDLSEGLSGAGHISAKNAEKIADRVVAQHDADAVRRRREKARRRKNVTYRDYAEGMAGISISGDAEEIRLAYEANEDLARAVCPNDPRTLGQRRSAAALAGLRRLPFTCGCPDKSTCTAQLDDAAISERQARIVVHAICQKSTLEGLDEEPAHLDGHGPIDADHVRDLARRPDAIVRDLNLDDLTATADDPGDRQNPATHQGPAAHQEPATDHAPAADPAPDQQQKSEASETDGDSSPHGRAKPACEHPRPDNFTDPSNEHPREDAHPDQANQEDQEDQESHPRETVELDAQSNNRHAESGHRHPAKKRLTRTALPSDPYRPTAALDALIRGLFPTCTVPGCPRPSYRCELDHVEEFNQICPASGGPTCICNISPKCKFHHLLKTHLGARRPEDGWVDDQWWNEDGELWTGVTLSFGITVETRAANQWLFPQLAGLCCSHQGPAPPANPGPAPPDHPQAGGRSAGGGLQATTEYKHAWRRAQRARLAADRRRIDREGGPPPF</sequence>
<evidence type="ECO:0000313" key="3">
    <source>
        <dbReference type="EMBL" id="GAC56194.1"/>
    </source>
</evidence>
<evidence type="ECO:0000313" key="4">
    <source>
        <dbReference type="Proteomes" id="UP000053405"/>
    </source>
</evidence>
<dbReference type="InterPro" id="IPR003615">
    <property type="entry name" value="HNH_nuc"/>
</dbReference>
<feature type="region of interest" description="Disordered" evidence="1">
    <location>
        <begin position="1"/>
        <end position="32"/>
    </location>
</feature>
<feature type="region of interest" description="Disordered" evidence="1">
    <location>
        <begin position="344"/>
        <end position="480"/>
    </location>
</feature>
<keyword evidence="4" id="KW-1185">Reference proteome</keyword>
<evidence type="ECO:0000259" key="2">
    <source>
        <dbReference type="Pfam" id="PF02720"/>
    </source>
</evidence>
<dbReference type="Proteomes" id="UP000053405">
    <property type="component" value="Unassembled WGS sequence"/>
</dbReference>
<proteinExistence type="predicted"/>
<organism evidence="3 4">
    <name type="scientific">Gordonia hirsuta DSM 44140 = NBRC 16056</name>
    <dbReference type="NCBI Taxonomy" id="1121927"/>
    <lineage>
        <taxon>Bacteria</taxon>
        <taxon>Bacillati</taxon>
        <taxon>Actinomycetota</taxon>
        <taxon>Actinomycetes</taxon>
        <taxon>Mycobacteriales</taxon>
        <taxon>Gordoniaceae</taxon>
        <taxon>Gordonia</taxon>
    </lineage>
</organism>
<comment type="caution">
    <text evidence="3">The sequence shown here is derived from an EMBL/GenBank/DDBJ whole genome shotgun (WGS) entry which is preliminary data.</text>
</comment>
<dbReference type="eggNOG" id="COG1403">
    <property type="taxonomic scope" value="Bacteria"/>
</dbReference>
<dbReference type="Pfam" id="PF02720">
    <property type="entry name" value="DUF222"/>
    <property type="match status" value="1"/>
</dbReference>
<dbReference type="STRING" id="1121927.GOHSU_04_00630"/>
<dbReference type="EMBL" id="BANT01000004">
    <property type="protein sequence ID" value="GAC56194.1"/>
    <property type="molecule type" value="Genomic_DNA"/>
</dbReference>
<dbReference type="InterPro" id="IPR003870">
    <property type="entry name" value="DUF222"/>
</dbReference>
<feature type="compositionally biased region" description="Pro residues" evidence="1">
    <location>
        <begin position="605"/>
        <end position="618"/>
    </location>
</feature>
<feature type="compositionally biased region" description="Basic and acidic residues" evidence="1">
    <location>
        <begin position="406"/>
        <end position="430"/>
    </location>
</feature>
<dbReference type="CDD" id="cd00085">
    <property type="entry name" value="HNHc"/>
    <property type="match status" value="1"/>
</dbReference>
<name>L7L5H4_9ACTN</name>
<reference evidence="3 4" key="1">
    <citation type="submission" date="2012-12" db="EMBL/GenBank/DDBJ databases">
        <title>Whole genome shotgun sequence of Gordonia hirsuta NBRC 16056.</title>
        <authorList>
            <person name="Isaki-Nakamura S."/>
            <person name="Hosoyama A."/>
            <person name="Tsuchikane K."/>
            <person name="Katsumata H."/>
            <person name="Baba S."/>
            <person name="Yamazaki S."/>
            <person name="Fujita N."/>
        </authorList>
    </citation>
    <scope>NUCLEOTIDE SEQUENCE [LARGE SCALE GENOMIC DNA]</scope>
    <source>
        <strain evidence="3 4">NBRC 16056</strain>
    </source>
</reference>
<feature type="compositionally biased region" description="Basic and acidic residues" evidence="1">
    <location>
        <begin position="648"/>
        <end position="664"/>
    </location>
</feature>
<gene>
    <name evidence="3" type="ORF">GOHSU_04_00630</name>
</gene>
<dbReference type="AlphaFoldDB" id="L7L5H4"/>
<accession>L7L5H4</accession>
<feature type="domain" description="DUF222" evidence="2">
    <location>
        <begin position="80"/>
        <end position="333"/>
    </location>
</feature>
<feature type="region of interest" description="Disordered" evidence="1">
    <location>
        <begin position="603"/>
        <end position="664"/>
    </location>
</feature>
<feature type="compositionally biased region" description="Low complexity" evidence="1">
    <location>
        <begin position="374"/>
        <end position="386"/>
    </location>
</feature>
<protein>
    <recommendedName>
        <fullName evidence="2">DUF222 domain-containing protein</fullName>
    </recommendedName>
</protein>
<evidence type="ECO:0000256" key="1">
    <source>
        <dbReference type="SAM" id="MobiDB-lite"/>
    </source>
</evidence>